<dbReference type="InterPro" id="IPR006311">
    <property type="entry name" value="TAT_signal"/>
</dbReference>
<dbReference type="RefSeq" id="WP_339576184.1">
    <property type="nucleotide sequence ID" value="NZ_JBBIAA010000034.1"/>
</dbReference>
<evidence type="ECO:0000313" key="3">
    <source>
        <dbReference type="Proteomes" id="UP001387100"/>
    </source>
</evidence>
<evidence type="ECO:0000256" key="1">
    <source>
        <dbReference type="SAM" id="SignalP"/>
    </source>
</evidence>
<dbReference type="PROSITE" id="PS51318">
    <property type="entry name" value="TAT"/>
    <property type="match status" value="1"/>
</dbReference>
<keyword evidence="1" id="KW-0732">Signal</keyword>
<name>A0ABU8RPA2_9ACTN</name>
<reference evidence="2 3" key="1">
    <citation type="journal article" date="2017" name="Int. J. Syst. Evol. Microbiol.">
        <title>Pseudokineococcus basanitobsidens sp. nov., isolated from volcanic rock.</title>
        <authorList>
            <person name="Lee D.W."/>
            <person name="Park M.Y."/>
            <person name="Kim J.J."/>
            <person name="Kim B.S."/>
        </authorList>
    </citation>
    <scope>NUCLEOTIDE SEQUENCE [LARGE SCALE GENOMIC DNA]</scope>
    <source>
        <strain evidence="2 3">DSM 103726</strain>
    </source>
</reference>
<proteinExistence type="predicted"/>
<protein>
    <recommendedName>
        <fullName evidence="4">Peptidase C-terminal archaeal/bacterial domain-containing protein</fullName>
    </recommendedName>
</protein>
<feature type="chain" id="PRO_5045333944" description="Peptidase C-terminal archaeal/bacterial domain-containing protein" evidence="1">
    <location>
        <begin position="33"/>
        <end position="240"/>
    </location>
</feature>
<gene>
    <name evidence="2" type="ORF">WDZ17_16020</name>
</gene>
<keyword evidence="3" id="KW-1185">Reference proteome</keyword>
<sequence length="240" mass="24015">MRSTRTSTRRTTVAALAAALVAVGGGTAAAQAASGASAQRITFGAGATSAPVSGDVTADGEASYVFGAHAGQAADVHFEGPADSYWTLVGPDGSPLHTGHTEQQEDAAITLPRTGDYALDVQSATAGSYELDLTIPAPIRFAPGATSRTVSGAVSPSQGTDDAYSFRARAGQEATVDFSSDTGKATWSLVAPDGSPLHDGMTEDQGHAEVRLPASGVYDLVVSSDAGPTGYALTLGIAAG</sequence>
<dbReference type="Gene3D" id="2.60.120.380">
    <property type="match status" value="2"/>
</dbReference>
<dbReference type="EMBL" id="JBBIAA010000034">
    <property type="protein sequence ID" value="MEJ5946804.1"/>
    <property type="molecule type" value="Genomic_DNA"/>
</dbReference>
<dbReference type="Proteomes" id="UP001387100">
    <property type="component" value="Unassembled WGS sequence"/>
</dbReference>
<comment type="caution">
    <text evidence="2">The sequence shown here is derived from an EMBL/GenBank/DDBJ whole genome shotgun (WGS) entry which is preliminary data.</text>
</comment>
<feature type="signal peptide" evidence="1">
    <location>
        <begin position="1"/>
        <end position="32"/>
    </location>
</feature>
<accession>A0ABU8RPA2</accession>
<evidence type="ECO:0000313" key="2">
    <source>
        <dbReference type="EMBL" id="MEJ5946804.1"/>
    </source>
</evidence>
<organism evidence="2 3">
    <name type="scientific">Pseudokineococcus basanitobsidens</name>
    <dbReference type="NCBI Taxonomy" id="1926649"/>
    <lineage>
        <taxon>Bacteria</taxon>
        <taxon>Bacillati</taxon>
        <taxon>Actinomycetota</taxon>
        <taxon>Actinomycetes</taxon>
        <taxon>Kineosporiales</taxon>
        <taxon>Kineosporiaceae</taxon>
        <taxon>Pseudokineococcus</taxon>
    </lineage>
</organism>
<evidence type="ECO:0008006" key="4">
    <source>
        <dbReference type="Google" id="ProtNLM"/>
    </source>
</evidence>